<dbReference type="PIRSF" id="PIRSF004962">
    <property type="entry name" value="UCP004962"/>
    <property type="match status" value="1"/>
</dbReference>
<comment type="caution">
    <text evidence="1">The sequence shown here is derived from an EMBL/GenBank/DDBJ whole genome shotgun (WGS) entry which is preliminary data.</text>
</comment>
<dbReference type="InterPro" id="IPR009183">
    <property type="entry name" value="UCP004962"/>
</dbReference>
<protein>
    <recommendedName>
        <fullName evidence="3">DUF2124 domain-containing protein</fullName>
    </recommendedName>
</protein>
<dbReference type="EMBL" id="LHQS01000001">
    <property type="protein sequence ID" value="RXE56722.1"/>
    <property type="molecule type" value="Genomic_DNA"/>
</dbReference>
<dbReference type="Gene3D" id="3.40.50.2300">
    <property type="match status" value="1"/>
</dbReference>
<dbReference type="OrthoDB" id="64681at2157"/>
<dbReference type="Proteomes" id="UP000290932">
    <property type="component" value="Unassembled WGS sequence"/>
</dbReference>
<organism evidence="1 2">
    <name type="scientific">Methanoculleus taiwanensis</name>
    <dbReference type="NCBI Taxonomy" id="1550565"/>
    <lineage>
        <taxon>Archaea</taxon>
        <taxon>Methanobacteriati</taxon>
        <taxon>Methanobacteriota</taxon>
        <taxon>Stenosarchaea group</taxon>
        <taxon>Methanomicrobia</taxon>
        <taxon>Methanomicrobiales</taxon>
        <taxon>Methanomicrobiaceae</taxon>
        <taxon>Methanoculleus</taxon>
    </lineage>
</organism>
<proteinExistence type="predicted"/>
<dbReference type="Pfam" id="PF09897">
    <property type="entry name" value="DUF2124"/>
    <property type="match status" value="1"/>
</dbReference>
<keyword evidence="2" id="KW-1185">Reference proteome</keyword>
<gene>
    <name evidence="1" type="ORF">ABH15_00635</name>
</gene>
<sequence length="160" mass="17461">MELSEQLSSVPGILRPFKAFITEMGLAEGAQIVYYGCPGTCTPFVELLAFAIRDLPLSQVFVPYVDELGARKLRMVTEVGMQVSAEPATVNPAVTVLMGGLSMPNVPVSRDQVLTTVGAHQSSALVGVCFMKMFEKMGWLESFDFDLIIDATIEPVNIWK</sequence>
<evidence type="ECO:0008006" key="3">
    <source>
        <dbReference type="Google" id="ProtNLM"/>
    </source>
</evidence>
<evidence type="ECO:0000313" key="2">
    <source>
        <dbReference type="Proteomes" id="UP000290932"/>
    </source>
</evidence>
<evidence type="ECO:0000313" key="1">
    <source>
        <dbReference type="EMBL" id="RXE56722.1"/>
    </source>
</evidence>
<dbReference type="RefSeq" id="WP_128692442.1">
    <property type="nucleotide sequence ID" value="NZ_LHQS01000001.1"/>
</dbReference>
<dbReference type="AlphaFoldDB" id="A0A498H1L6"/>
<accession>A0A498H1L6</accession>
<reference evidence="1 2" key="1">
    <citation type="journal article" date="2015" name="Int. J. Syst. Evol. Microbiol.">
        <title>Methanoculleus taiwanensis sp. nov., a methanogen isolated from deep marine sediment at the deformation front area near Taiwan.</title>
        <authorList>
            <person name="Weng C.Y."/>
            <person name="Chen S.C."/>
            <person name="Lai M.C."/>
            <person name="Wu S.Y."/>
            <person name="Lin S."/>
            <person name="Yang T.F."/>
            <person name="Chen P.C."/>
        </authorList>
    </citation>
    <scope>NUCLEOTIDE SEQUENCE [LARGE SCALE GENOMIC DNA]</scope>
    <source>
        <strain evidence="1 2">CYW4</strain>
    </source>
</reference>
<name>A0A498H1L6_9EURY</name>